<sequence length="587" mass="62698">MPVRDPAVADPPCPRPAQPLPPDRTEADLAAALGGVSEGVAVWDAAGRLLIGNRRLEEIFGLRAGSALPGLFLGDFLAMAAAAGRLDQDDPIEARAALEAVLARREALTWDMQTADGHAIRVLVRPAPGGGWIGSYNDMTDRLRAEAKAAYMARHDPLTQLANRPYFRERLSDALARGGQAAILFVDLDRFKEINDSLGHTAGDALLRAVAQRLSGCFRHGDTVARLGGDEFAAALTRGEGRTEAEAVARRIVAALSRPFALDIGEVTVGASVGIAFAPSDGSDPETLVRAADLALYAAKSEGRGAHRFYDASMGRALHSRRSLEADLRQAIEQEALELHYQPIVSARTGQVSAMEALMRWNHPERGLVPPSAFIPIAEATRLVLQLGSWALRRACADAAAWPERVKVAVNLSPAQFVAHDILGDVRRALSESGLAHGRLEVEVTESMLVRDADRSRLLFQELRAIGVRIAMDDFGTGYSSLSQLRDFPFDKVKVDRAFVADLGTGRRGAEAIVRAVTGIAAALGMETVAEGVETREQLKGVVAAGCDHAQGWLFGKAAPLAEATRLLAAIEAKTRQVAATPVVARG</sequence>
<dbReference type="InterPro" id="IPR001633">
    <property type="entry name" value="EAL_dom"/>
</dbReference>
<dbReference type="CDD" id="cd01948">
    <property type="entry name" value="EAL"/>
    <property type="match status" value="1"/>
</dbReference>
<dbReference type="Pfam" id="PF00990">
    <property type="entry name" value="GGDEF"/>
    <property type="match status" value="1"/>
</dbReference>
<dbReference type="CDD" id="cd01949">
    <property type="entry name" value="GGDEF"/>
    <property type="match status" value="1"/>
</dbReference>
<dbReference type="PANTHER" id="PTHR44757:SF2">
    <property type="entry name" value="BIOFILM ARCHITECTURE MAINTENANCE PROTEIN MBAA"/>
    <property type="match status" value="1"/>
</dbReference>
<dbReference type="RefSeq" id="WP_211854188.1">
    <property type="nucleotide sequence ID" value="NZ_JAAGBB010000023.1"/>
</dbReference>
<comment type="caution">
    <text evidence="4">The sequence shown here is derived from an EMBL/GenBank/DDBJ whole genome shotgun (WGS) entry which is preliminary data.</text>
</comment>
<keyword evidence="5" id="KW-1185">Reference proteome</keyword>
<dbReference type="InterPro" id="IPR000160">
    <property type="entry name" value="GGDEF_dom"/>
</dbReference>
<dbReference type="SUPFAM" id="SSF55073">
    <property type="entry name" value="Nucleotide cyclase"/>
    <property type="match status" value="1"/>
</dbReference>
<dbReference type="InterPro" id="IPR000014">
    <property type="entry name" value="PAS"/>
</dbReference>
<accession>A0ABS5F1S2</accession>
<organism evidence="4 5">
    <name type="scientific">Plastoroseomonas hellenica</name>
    <dbReference type="NCBI Taxonomy" id="2687306"/>
    <lineage>
        <taxon>Bacteria</taxon>
        <taxon>Pseudomonadati</taxon>
        <taxon>Pseudomonadota</taxon>
        <taxon>Alphaproteobacteria</taxon>
        <taxon>Acetobacterales</taxon>
        <taxon>Acetobacteraceae</taxon>
        <taxon>Plastoroseomonas</taxon>
    </lineage>
</organism>
<dbReference type="SUPFAM" id="SSF55785">
    <property type="entry name" value="PYP-like sensor domain (PAS domain)"/>
    <property type="match status" value="1"/>
</dbReference>
<evidence type="ECO:0000313" key="4">
    <source>
        <dbReference type="EMBL" id="MBR0666515.1"/>
    </source>
</evidence>
<dbReference type="Proteomes" id="UP001196870">
    <property type="component" value="Unassembled WGS sequence"/>
</dbReference>
<proteinExistence type="predicted"/>
<dbReference type="NCBIfam" id="TIGR00254">
    <property type="entry name" value="GGDEF"/>
    <property type="match status" value="1"/>
</dbReference>
<name>A0ABS5F1S2_9PROT</name>
<dbReference type="PROSITE" id="PS50887">
    <property type="entry name" value="GGDEF"/>
    <property type="match status" value="1"/>
</dbReference>
<feature type="region of interest" description="Disordered" evidence="1">
    <location>
        <begin position="1"/>
        <end position="22"/>
    </location>
</feature>
<feature type="domain" description="EAL" evidence="2">
    <location>
        <begin position="321"/>
        <end position="572"/>
    </location>
</feature>
<dbReference type="Pfam" id="PF12860">
    <property type="entry name" value="PAS_7"/>
    <property type="match status" value="1"/>
</dbReference>
<dbReference type="Gene3D" id="3.20.20.450">
    <property type="entry name" value="EAL domain"/>
    <property type="match status" value="1"/>
</dbReference>
<dbReference type="InterPro" id="IPR029787">
    <property type="entry name" value="Nucleotide_cyclase"/>
</dbReference>
<feature type="compositionally biased region" description="Pro residues" evidence="1">
    <location>
        <begin position="9"/>
        <end position="22"/>
    </location>
</feature>
<evidence type="ECO:0000313" key="5">
    <source>
        <dbReference type="Proteomes" id="UP001196870"/>
    </source>
</evidence>
<dbReference type="InterPro" id="IPR052155">
    <property type="entry name" value="Biofilm_reg_signaling"/>
</dbReference>
<dbReference type="CDD" id="cd00130">
    <property type="entry name" value="PAS"/>
    <property type="match status" value="1"/>
</dbReference>
<evidence type="ECO:0000259" key="3">
    <source>
        <dbReference type="PROSITE" id="PS50887"/>
    </source>
</evidence>
<evidence type="ECO:0000256" key="1">
    <source>
        <dbReference type="SAM" id="MobiDB-lite"/>
    </source>
</evidence>
<feature type="domain" description="GGDEF" evidence="3">
    <location>
        <begin position="179"/>
        <end position="312"/>
    </location>
</feature>
<dbReference type="EMBL" id="JAAGBB010000023">
    <property type="protein sequence ID" value="MBR0666515.1"/>
    <property type="molecule type" value="Genomic_DNA"/>
</dbReference>
<evidence type="ECO:0000259" key="2">
    <source>
        <dbReference type="PROSITE" id="PS50883"/>
    </source>
</evidence>
<dbReference type="SUPFAM" id="SSF141868">
    <property type="entry name" value="EAL domain-like"/>
    <property type="match status" value="1"/>
</dbReference>
<dbReference type="PROSITE" id="PS50883">
    <property type="entry name" value="EAL"/>
    <property type="match status" value="1"/>
</dbReference>
<reference evidence="5" key="1">
    <citation type="journal article" date="2021" name="Syst. Appl. Microbiol.">
        <title>Roseomonas hellenica sp. nov., isolated from roots of wild-growing Alkanna tinctoria.</title>
        <authorList>
            <person name="Rat A."/>
            <person name="Naranjo H.D."/>
            <person name="Lebbe L."/>
            <person name="Cnockaert M."/>
            <person name="Krigas N."/>
            <person name="Grigoriadou K."/>
            <person name="Maloupa E."/>
            <person name="Willems A."/>
        </authorList>
    </citation>
    <scope>NUCLEOTIDE SEQUENCE [LARGE SCALE GENOMIC DNA]</scope>
    <source>
        <strain evidence="5">LMG 31523</strain>
    </source>
</reference>
<dbReference type="InterPro" id="IPR043128">
    <property type="entry name" value="Rev_trsase/Diguanyl_cyclase"/>
</dbReference>
<dbReference type="InterPro" id="IPR035919">
    <property type="entry name" value="EAL_sf"/>
</dbReference>
<dbReference type="SMART" id="SM00267">
    <property type="entry name" value="GGDEF"/>
    <property type="match status" value="1"/>
</dbReference>
<dbReference type="Pfam" id="PF00563">
    <property type="entry name" value="EAL"/>
    <property type="match status" value="1"/>
</dbReference>
<gene>
    <name evidence="4" type="ORF">GXW71_19305</name>
</gene>
<protein>
    <submittedName>
        <fullName evidence="4">EAL domain-containing protein</fullName>
    </submittedName>
</protein>
<dbReference type="Gene3D" id="3.30.70.270">
    <property type="match status" value="1"/>
</dbReference>
<dbReference type="Gene3D" id="3.30.450.20">
    <property type="entry name" value="PAS domain"/>
    <property type="match status" value="1"/>
</dbReference>
<dbReference type="PANTHER" id="PTHR44757">
    <property type="entry name" value="DIGUANYLATE CYCLASE DGCP"/>
    <property type="match status" value="1"/>
</dbReference>
<dbReference type="SMART" id="SM00052">
    <property type="entry name" value="EAL"/>
    <property type="match status" value="1"/>
</dbReference>
<dbReference type="InterPro" id="IPR035965">
    <property type="entry name" value="PAS-like_dom_sf"/>
</dbReference>